<keyword evidence="3" id="KW-1185">Reference proteome</keyword>
<dbReference type="SUPFAM" id="SSF49899">
    <property type="entry name" value="Concanavalin A-like lectins/glucanases"/>
    <property type="match status" value="1"/>
</dbReference>
<dbReference type="PROSITE" id="PS51257">
    <property type="entry name" value="PROKAR_LIPOPROTEIN"/>
    <property type="match status" value="1"/>
</dbReference>
<dbReference type="EMBL" id="JACVVK020000136">
    <property type="protein sequence ID" value="KAK7489519.1"/>
    <property type="molecule type" value="Genomic_DNA"/>
</dbReference>
<accession>A0ABD0KRD9</accession>
<organism evidence="2 3">
    <name type="scientific">Batillaria attramentaria</name>
    <dbReference type="NCBI Taxonomy" id="370345"/>
    <lineage>
        <taxon>Eukaryota</taxon>
        <taxon>Metazoa</taxon>
        <taxon>Spiralia</taxon>
        <taxon>Lophotrochozoa</taxon>
        <taxon>Mollusca</taxon>
        <taxon>Gastropoda</taxon>
        <taxon>Caenogastropoda</taxon>
        <taxon>Sorbeoconcha</taxon>
        <taxon>Cerithioidea</taxon>
        <taxon>Batillariidae</taxon>
        <taxon>Batillaria</taxon>
    </lineage>
</organism>
<dbReference type="Proteomes" id="UP001519460">
    <property type="component" value="Unassembled WGS sequence"/>
</dbReference>
<sequence>MWKMILTGLVTLLVLGLGSCQPGDRFESLGDALSYGIQQLLNAQDIETAQPVALTYTGISSGLKQIDIKNSDATGLTDSSIGPLVSLKHPGLLNSDACLSVRNEGVKQIAHPTTCSAYVLCNDNYLNDSPFKRKVAIAEPQPCSAGTFWVDGVCQPATPTTNCAQKNRNRRFTDGYACNTYVSCEKNAEGEDVLVWAKCNGNGGQNERFDAESGSCVPDDTCDKNSQYEEEILFCVSTSGPLEGVSYYNKTSQPNSDGKTWIDYRWVLEEINTLVLSTRQASQGWAQFDGSHSLTSNALADNELAANFELSFTFQLLTRQGGGDLAETDNPNLSGAQTMALMSNSQDTPNCRSATLDVYLDAQRRIVAKARNVKQVEQVLTSDPIQSFRQPVRVSVRRENGEFILQVNDGISKTVLLGDDRLAATNCGLNMGKAFNRNNFVGVMDNVSLTRQCTLAELEQSGR</sequence>
<proteinExistence type="predicted"/>
<comment type="caution">
    <text evidence="2">The sequence shown here is derived from an EMBL/GenBank/DDBJ whole genome shotgun (WGS) entry which is preliminary data.</text>
</comment>
<dbReference type="InterPro" id="IPR013320">
    <property type="entry name" value="ConA-like_dom_sf"/>
</dbReference>
<feature type="signal peptide" evidence="1">
    <location>
        <begin position="1"/>
        <end position="20"/>
    </location>
</feature>
<evidence type="ECO:0008006" key="4">
    <source>
        <dbReference type="Google" id="ProtNLM"/>
    </source>
</evidence>
<name>A0ABD0KRD9_9CAEN</name>
<feature type="chain" id="PRO_5044792473" description="Lipoprotein" evidence="1">
    <location>
        <begin position="21"/>
        <end position="463"/>
    </location>
</feature>
<protein>
    <recommendedName>
        <fullName evidence="4">Lipoprotein</fullName>
    </recommendedName>
</protein>
<reference evidence="2 3" key="1">
    <citation type="journal article" date="2023" name="Sci. Data">
        <title>Genome assembly of the Korean intertidal mud-creeper Batillaria attramentaria.</title>
        <authorList>
            <person name="Patra A.K."/>
            <person name="Ho P.T."/>
            <person name="Jun S."/>
            <person name="Lee S.J."/>
            <person name="Kim Y."/>
            <person name="Won Y.J."/>
        </authorList>
    </citation>
    <scope>NUCLEOTIDE SEQUENCE [LARGE SCALE GENOMIC DNA]</scope>
    <source>
        <strain evidence="2">Wonlab-2016</strain>
    </source>
</reference>
<dbReference type="AlphaFoldDB" id="A0ABD0KRD9"/>
<keyword evidence="1" id="KW-0732">Signal</keyword>
<evidence type="ECO:0000256" key="1">
    <source>
        <dbReference type="SAM" id="SignalP"/>
    </source>
</evidence>
<evidence type="ECO:0000313" key="3">
    <source>
        <dbReference type="Proteomes" id="UP001519460"/>
    </source>
</evidence>
<evidence type="ECO:0000313" key="2">
    <source>
        <dbReference type="EMBL" id="KAK7489519.1"/>
    </source>
</evidence>
<gene>
    <name evidence="2" type="ORF">BaRGS_00019153</name>
</gene>